<gene>
    <name evidence="5" type="ORF">PAECIP111893_01425</name>
</gene>
<dbReference type="InterPro" id="IPR032710">
    <property type="entry name" value="NTF2-like_dom_sf"/>
</dbReference>
<dbReference type="InterPro" id="IPR007627">
    <property type="entry name" value="RNA_pol_sigma70_r2"/>
</dbReference>
<dbReference type="CDD" id="cd06171">
    <property type="entry name" value="Sigma70_r4"/>
    <property type="match status" value="1"/>
</dbReference>
<feature type="domain" description="RNA polymerase sigma factor 70 region 4 type 2" evidence="4">
    <location>
        <begin position="129"/>
        <end position="176"/>
    </location>
</feature>
<dbReference type="SUPFAM" id="SSF88659">
    <property type="entry name" value="Sigma3 and sigma4 domains of RNA polymerase sigma factors"/>
    <property type="match status" value="1"/>
</dbReference>
<feature type="domain" description="RNA polymerase sigma-70 region 2" evidence="3">
    <location>
        <begin position="6"/>
        <end position="76"/>
    </location>
</feature>
<dbReference type="NCBIfam" id="TIGR02937">
    <property type="entry name" value="sigma70-ECF"/>
    <property type="match status" value="1"/>
</dbReference>
<dbReference type="RefSeq" id="WP_236339775.1">
    <property type="nucleotide sequence ID" value="NZ_CAKMMF010000006.1"/>
</dbReference>
<keyword evidence="6" id="KW-1185">Reference proteome</keyword>
<dbReference type="InterPro" id="IPR014284">
    <property type="entry name" value="RNA_pol_sigma-70_dom"/>
</dbReference>
<proteinExistence type="predicted"/>
<dbReference type="Gene3D" id="1.10.10.10">
    <property type="entry name" value="Winged helix-like DNA-binding domain superfamily/Winged helix DNA-binding domain"/>
    <property type="match status" value="1"/>
</dbReference>
<organism evidence="5 6">
    <name type="scientific">Paenibacillus plantiphilus</name>
    <dbReference type="NCBI Taxonomy" id="2905650"/>
    <lineage>
        <taxon>Bacteria</taxon>
        <taxon>Bacillati</taxon>
        <taxon>Bacillota</taxon>
        <taxon>Bacilli</taxon>
        <taxon>Bacillales</taxon>
        <taxon>Paenibacillaceae</taxon>
        <taxon>Paenibacillus</taxon>
    </lineage>
</organism>
<evidence type="ECO:0000259" key="4">
    <source>
        <dbReference type="Pfam" id="PF08281"/>
    </source>
</evidence>
<sequence>MEAGTLYEAYKSLLFSLAYRMLGSVMDSEDIVHDVFLDWERKQTAEKHISREIKHVKAYLCKMVTNRCIDYLRSAKHQREQYFGAWLPEPMVRFGEERTDHHAAVDREGVDPLQRLLLQDSLSVAYLIMLEQLSPIERAIFLLREVFAYSFEEAAQMVDKKPENCRQILSRAKKKLASYEQSSIYPSMRMQELHSDQSETSDSDRSTTKSDTAGITNVDGLNVDRLNVDRLNVDRMNVDRLNVDRLNVDRMNVDRTNVNSLNYGMANEAVLAQFMRYVTEGNIDGLMRIVAGNAVFTSDGGGKVQAAVHPVLGSDRVIRFVLGIAGKLAETGLTIELAVVNSQPGIVIFAGAVPYCTMAFAYEDGKVAAIYNTMNPDKLRHVRR</sequence>
<protein>
    <recommendedName>
        <fullName evidence="7">RNA polymerase sigma-70 factor, ECF subfamily</fullName>
    </recommendedName>
</protein>
<evidence type="ECO:0000256" key="2">
    <source>
        <dbReference type="SAM" id="MobiDB-lite"/>
    </source>
</evidence>
<comment type="subunit">
    <text evidence="1">Interacts transiently with the RNA polymerase catalytic core formed by RpoA, RpoB, RpoC and RpoZ (2 alpha, 1 beta, 1 beta' and 1 omega subunit) to form the RNA polymerase holoenzyme that can initiate transcription.</text>
</comment>
<dbReference type="Pfam" id="PF04542">
    <property type="entry name" value="Sigma70_r2"/>
    <property type="match status" value="1"/>
</dbReference>
<evidence type="ECO:0000256" key="1">
    <source>
        <dbReference type="ARBA" id="ARBA00011344"/>
    </source>
</evidence>
<dbReference type="Proteomes" id="UP000838686">
    <property type="component" value="Unassembled WGS sequence"/>
</dbReference>
<dbReference type="SUPFAM" id="SSF88946">
    <property type="entry name" value="Sigma2 domain of RNA polymerase sigma factors"/>
    <property type="match status" value="1"/>
</dbReference>
<dbReference type="Pfam" id="PF08281">
    <property type="entry name" value="Sigma70_r4_2"/>
    <property type="match status" value="1"/>
</dbReference>
<dbReference type="Gene3D" id="1.10.1740.10">
    <property type="match status" value="1"/>
</dbReference>
<dbReference type="InterPro" id="IPR052704">
    <property type="entry name" value="ECF_Sigma-70_Domain"/>
</dbReference>
<evidence type="ECO:0000259" key="3">
    <source>
        <dbReference type="Pfam" id="PF04542"/>
    </source>
</evidence>
<feature type="compositionally biased region" description="Basic and acidic residues" evidence="2">
    <location>
        <begin position="191"/>
        <end position="208"/>
    </location>
</feature>
<accession>A0ABM9SFG7</accession>
<dbReference type="SUPFAM" id="SSF54427">
    <property type="entry name" value="NTF2-like"/>
    <property type="match status" value="1"/>
</dbReference>
<dbReference type="PANTHER" id="PTHR30173">
    <property type="entry name" value="SIGMA 19 FACTOR"/>
    <property type="match status" value="1"/>
</dbReference>
<feature type="region of interest" description="Disordered" evidence="2">
    <location>
        <begin position="188"/>
        <end position="216"/>
    </location>
</feature>
<dbReference type="PANTHER" id="PTHR30173:SF36">
    <property type="entry name" value="ECF RNA POLYMERASE SIGMA FACTOR SIGJ"/>
    <property type="match status" value="1"/>
</dbReference>
<evidence type="ECO:0000313" key="6">
    <source>
        <dbReference type="Proteomes" id="UP000838686"/>
    </source>
</evidence>
<dbReference type="InterPro" id="IPR036388">
    <property type="entry name" value="WH-like_DNA-bd_sf"/>
</dbReference>
<evidence type="ECO:0000313" key="5">
    <source>
        <dbReference type="EMBL" id="CAH1200537.1"/>
    </source>
</evidence>
<name>A0ABM9SFG7_9BACL</name>
<dbReference type="InterPro" id="IPR013249">
    <property type="entry name" value="RNA_pol_sigma70_r4_t2"/>
</dbReference>
<dbReference type="InterPro" id="IPR013325">
    <property type="entry name" value="RNA_pol_sigma_r2"/>
</dbReference>
<dbReference type="EMBL" id="CAKMMF010000006">
    <property type="protein sequence ID" value="CAH1200537.1"/>
    <property type="molecule type" value="Genomic_DNA"/>
</dbReference>
<comment type="caution">
    <text evidence="5">The sequence shown here is derived from an EMBL/GenBank/DDBJ whole genome shotgun (WGS) entry which is preliminary data.</text>
</comment>
<dbReference type="InterPro" id="IPR013324">
    <property type="entry name" value="RNA_pol_sigma_r3/r4-like"/>
</dbReference>
<evidence type="ECO:0008006" key="7">
    <source>
        <dbReference type="Google" id="ProtNLM"/>
    </source>
</evidence>
<reference evidence="5" key="1">
    <citation type="submission" date="2022-01" db="EMBL/GenBank/DDBJ databases">
        <authorList>
            <person name="Criscuolo A."/>
        </authorList>
    </citation>
    <scope>NUCLEOTIDE SEQUENCE</scope>
    <source>
        <strain evidence="5">CIP111893</strain>
    </source>
</reference>